<dbReference type="GO" id="GO:0016020">
    <property type="term" value="C:membrane"/>
    <property type="evidence" value="ECO:0007669"/>
    <property type="project" value="UniProtKB-SubCell"/>
</dbReference>
<dbReference type="AlphaFoldDB" id="A0A4Z1P4U0"/>
<evidence type="ECO:0000256" key="4">
    <source>
        <dbReference type="ARBA" id="ARBA00022989"/>
    </source>
</evidence>
<keyword evidence="5" id="KW-0472">Membrane</keyword>
<keyword evidence="3" id="KW-0999">Mitochondrion inner membrane</keyword>
<dbReference type="Pfam" id="PF00153">
    <property type="entry name" value="Mito_carr"/>
    <property type="match status" value="1"/>
</dbReference>
<evidence type="ECO:0000313" key="7">
    <source>
        <dbReference type="Proteomes" id="UP000298493"/>
    </source>
</evidence>
<keyword evidence="3" id="KW-0496">Mitochondrion</keyword>
<sequence>MSSDKPLPFQYQFAAGAVAGVSEILVIQIQSATAVGDDAYNGMLDCFRKIIKNEGSESSYAILSPIAH</sequence>
<organism evidence="6 7">
    <name type="scientific">Venturia nashicola</name>
    <dbReference type="NCBI Taxonomy" id="86259"/>
    <lineage>
        <taxon>Eukaryota</taxon>
        <taxon>Fungi</taxon>
        <taxon>Dikarya</taxon>
        <taxon>Ascomycota</taxon>
        <taxon>Pezizomycotina</taxon>
        <taxon>Dothideomycetes</taxon>
        <taxon>Pleosporomycetidae</taxon>
        <taxon>Venturiales</taxon>
        <taxon>Venturiaceae</taxon>
        <taxon>Venturia</taxon>
    </lineage>
</organism>
<dbReference type="InterPro" id="IPR023395">
    <property type="entry name" value="MCP_dom_sf"/>
</dbReference>
<dbReference type="EMBL" id="SNSC02000009">
    <property type="protein sequence ID" value="TID21574.1"/>
    <property type="molecule type" value="Genomic_DNA"/>
</dbReference>
<comment type="caution">
    <text evidence="6">The sequence shown here is derived from an EMBL/GenBank/DDBJ whole genome shotgun (WGS) entry which is preliminary data.</text>
</comment>
<reference evidence="6 7" key="1">
    <citation type="submission" date="2019-04" db="EMBL/GenBank/DDBJ databases">
        <title>High contiguity whole genome sequence and gene annotation resource for two Venturia nashicola isolates.</title>
        <authorList>
            <person name="Prokchorchik M."/>
            <person name="Won K."/>
            <person name="Lee Y."/>
            <person name="Choi E.D."/>
            <person name="Segonzac C."/>
            <person name="Sohn K.H."/>
        </authorList>
    </citation>
    <scope>NUCLEOTIDE SEQUENCE [LARGE SCALE GENOMIC DNA]</scope>
    <source>
        <strain evidence="6 7">PRI2</strain>
    </source>
</reference>
<gene>
    <name evidence="6" type="ORF">E6O75_ATG04969</name>
</gene>
<protein>
    <submittedName>
        <fullName evidence="6">Mitochondrial 2-oxodicarboxylate transporter</fullName>
    </submittedName>
</protein>
<evidence type="ECO:0000256" key="3">
    <source>
        <dbReference type="ARBA" id="ARBA00022792"/>
    </source>
</evidence>
<accession>A0A4Z1P4U0</accession>
<proteinExistence type="predicted"/>
<dbReference type="InterPro" id="IPR018108">
    <property type="entry name" value="MCP_transmembrane"/>
</dbReference>
<name>A0A4Z1P4U0_9PEZI</name>
<dbReference type="Gene3D" id="1.50.40.10">
    <property type="entry name" value="Mitochondrial carrier domain"/>
    <property type="match status" value="1"/>
</dbReference>
<dbReference type="Proteomes" id="UP000298493">
    <property type="component" value="Unassembled WGS sequence"/>
</dbReference>
<dbReference type="SUPFAM" id="SSF103506">
    <property type="entry name" value="Mitochondrial carrier"/>
    <property type="match status" value="1"/>
</dbReference>
<comment type="subcellular location">
    <subcellularLocation>
        <location evidence="1">Membrane</location>
        <topology evidence="1">Multi-pass membrane protein</topology>
    </subcellularLocation>
</comment>
<evidence type="ECO:0000256" key="2">
    <source>
        <dbReference type="ARBA" id="ARBA00022692"/>
    </source>
</evidence>
<evidence type="ECO:0000313" key="6">
    <source>
        <dbReference type="EMBL" id="TID21574.1"/>
    </source>
</evidence>
<evidence type="ECO:0000256" key="1">
    <source>
        <dbReference type="ARBA" id="ARBA00004141"/>
    </source>
</evidence>
<keyword evidence="2" id="KW-0812">Transmembrane</keyword>
<keyword evidence="7" id="KW-1185">Reference proteome</keyword>
<keyword evidence="4" id="KW-1133">Transmembrane helix</keyword>
<evidence type="ECO:0000256" key="5">
    <source>
        <dbReference type="ARBA" id="ARBA00023136"/>
    </source>
</evidence>